<sequence>MNGSRRILELAIFICKNGSDSATSQSLSAVPFSLLASYNCT</sequence>
<reference evidence="1" key="1">
    <citation type="submission" date="2014-09" db="EMBL/GenBank/DDBJ databases">
        <authorList>
            <person name="Magalhaes I.L.F."/>
            <person name="Oliveira U."/>
            <person name="Santos F.R."/>
            <person name="Vidigal T.H.D.A."/>
            <person name="Brescovit A.D."/>
            <person name="Santos A.J."/>
        </authorList>
    </citation>
    <scope>NUCLEOTIDE SEQUENCE</scope>
    <source>
        <tissue evidence="1">Shoot tissue taken approximately 20 cm above the soil surface</tissue>
    </source>
</reference>
<accession>A0A0A9AV84</accession>
<dbReference type="EMBL" id="GBRH01242864">
    <property type="protein sequence ID" value="JAD55031.1"/>
    <property type="molecule type" value="Transcribed_RNA"/>
</dbReference>
<evidence type="ECO:0000313" key="1">
    <source>
        <dbReference type="EMBL" id="JAD55031.1"/>
    </source>
</evidence>
<dbReference type="AlphaFoldDB" id="A0A0A9AV84"/>
<protein>
    <submittedName>
        <fullName evidence="1">Uncharacterized protein</fullName>
    </submittedName>
</protein>
<reference evidence="1" key="2">
    <citation type="journal article" date="2015" name="Data Brief">
        <title>Shoot transcriptome of the giant reed, Arundo donax.</title>
        <authorList>
            <person name="Barrero R.A."/>
            <person name="Guerrero F.D."/>
            <person name="Moolhuijzen P."/>
            <person name="Goolsby J.A."/>
            <person name="Tidwell J."/>
            <person name="Bellgard S.E."/>
            <person name="Bellgard M.I."/>
        </authorList>
    </citation>
    <scope>NUCLEOTIDE SEQUENCE</scope>
    <source>
        <tissue evidence="1">Shoot tissue taken approximately 20 cm above the soil surface</tissue>
    </source>
</reference>
<name>A0A0A9AV84_ARUDO</name>
<organism evidence="1">
    <name type="scientific">Arundo donax</name>
    <name type="common">Giant reed</name>
    <name type="synonym">Donax arundinaceus</name>
    <dbReference type="NCBI Taxonomy" id="35708"/>
    <lineage>
        <taxon>Eukaryota</taxon>
        <taxon>Viridiplantae</taxon>
        <taxon>Streptophyta</taxon>
        <taxon>Embryophyta</taxon>
        <taxon>Tracheophyta</taxon>
        <taxon>Spermatophyta</taxon>
        <taxon>Magnoliopsida</taxon>
        <taxon>Liliopsida</taxon>
        <taxon>Poales</taxon>
        <taxon>Poaceae</taxon>
        <taxon>PACMAD clade</taxon>
        <taxon>Arundinoideae</taxon>
        <taxon>Arundineae</taxon>
        <taxon>Arundo</taxon>
    </lineage>
</organism>
<proteinExistence type="predicted"/>